<reference evidence="6" key="1">
    <citation type="journal article" date="2014" name="Front. Microbiol.">
        <title>High frequency of phylogenetically diverse reductive dehalogenase-homologous genes in deep subseafloor sedimentary metagenomes.</title>
        <authorList>
            <person name="Kawai M."/>
            <person name="Futagami T."/>
            <person name="Toyoda A."/>
            <person name="Takaki Y."/>
            <person name="Nishi S."/>
            <person name="Hori S."/>
            <person name="Arai W."/>
            <person name="Tsubouchi T."/>
            <person name="Morono Y."/>
            <person name="Uchiyama I."/>
            <person name="Ito T."/>
            <person name="Fujiyama A."/>
            <person name="Inagaki F."/>
            <person name="Takami H."/>
        </authorList>
    </citation>
    <scope>NUCLEOTIDE SEQUENCE</scope>
    <source>
        <strain evidence="6">Expedition CK06-06</strain>
    </source>
</reference>
<keyword evidence="4" id="KW-0808">Transferase</keyword>
<accession>X0U897</accession>
<sequence length="270" mass="29638">VSAIKEQAEQFIHTCFHVAMYEPYVELARRMNEITPGDFPKKTFFVNSGAEAVENGVKIARYATKRAAIIAFQNAFHGRTYMAMTLTSQIQPYKWGFGPFCPEVYRMPFANCYRCPFGLKYPACEIYCADYLEEFFINTVAADAVAALIVEPVQGEGGFIVPPPEYFKRIKAICENHGILFIMDEIQSGMGRTGKLFACEHFDVTPDIILTGKSIGAGLPLAAITGTAEIMDTPHVGGLGGTYGGNPLSCRAGLAVLDLLDDDMLEMAVQ</sequence>
<dbReference type="GO" id="GO:0042802">
    <property type="term" value="F:identical protein binding"/>
    <property type="evidence" value="ECO:0007669"/>
    <property type="project" value="TreeGrafter"/>
</dbReference>
<dbReference type="InterPro" id="IPR049704">
    <property type="entry name" value="Aminotrans_3_PPA_site"/>
</dbReference>
<feature type="non-terminal residue" evidence="6">
    <location>
        <position position="1"/>
    </location>
</feature>
<evidence type="ECO:0008006" key="7">
    <source>
        <dbReference type="Google" id="ProtNLM"/>
    </source>
</evidence>
<evidence type="ECO:0000256" key="5">
    <source>
        <dbReference type="ARBA" id="ARBA00022898"/>
    </source>
</evidence>
<dbReference type="EMBL" id="BARS01022589">
    <property type="protein sequence ID" value="GAG01785.1"/>
    <property type="molecule type" value="Genomic_DNA"/>
</dbReference>
<evidence type="ECO:0000256" key="4">
    <source>
        <dbReference type="ARBA" id="ARBA00022679"/>
    </source>
</evidence>
<name>X0U897_9ZZZZ</name>
<evidence type="ECO:0000256" key="3">
    <source>
        <dbReference type="ARBA" id="ARBA00022576"/>
    </source>
</evidence>
<dbReference type="Gene3D" id="3.40.640.10">
    <property type="entry name" value="Type I PLP-dependent aspartate aminotransferase-like (Major domain)"/>
    <property type="match status" value="1"/>
</dbReference>
<dbReference type="PROSITE" id="PS00600">
    <property type="entry name" value="AA_TRANSFER_CLASS_3"/>
    <property type="match status" value="1"/>
</dbReference>
<dbReference type="AlphaFoldDB" id="X0U897"/>
<dbReference type="SUPFAM" id="SSF53383">
    <property type="entry name" value="PLP-dependent transferases"/>
    <property type="match status" value="1"/>
</dbReference>
<dbReference type="GO" id="GO:0008483">
    <property type="term" value="F:transaminase activity"/>
    <property type="evidence" value="ECO:0007669"/>
    <property type="project" value="UniProtKB-KW"/>
</dbReference>
<dbReference type="InterPro" id="IPR050103">
    <property type="entry name" value="Class-III_PLP-dep_AT"/>
</dbReference>
<evidence type="ECO:0000256" key="2">
    <source>
        <dbReference type="ARBA" id="ARBA00008954"/>
    </source>
</evidence>
<comment type="similarity">
    <text evidence="2">Belongs to the class-III pyridoxal-phosphate-dependent aminotransferase family.</text>
</comment>
<dbReference type="PANTHER" id="PTHR11986">
    <property type="entry name" value="AMINOTRANSFERASE CLASS III"/>
    <property type="match status" value="1"/>
</dbReference>
<feature type="non-terminal residue" evidence="6">
    <location>
        <position position="270"/>
    </location>
</feature>
<dbReference type="GO" id="GO:0030170">
    <property type="term" value="F:pyridoxal phosphate binding"/>
    <property type="evidence" value="ECO:0007669"/>
    <property type="project" value="InterPro"/>
</dbReference>
<comment type="cofactor">
    <cofactor evidence="1">
        <name>pyridoxal 5'-phosphate</name>
        <dbReference type="ChEBI" id="CHEBI:597326"/>
    </cofactor>
</comment>
<dbReference type="CDD" id="cd00610">
    <property type="entry name" value="OAT_like"/>
    <property type="match status" value="1"/>
</dbReference>
<keyword evidence="3" id="KW-0032">Aminotransferase</keyword>
<dbReference type="FunFam" id="3.40.640.10:FF:000013">
    <property type="entry name" value="4-aminobutyrate aminotransferase"/>
    <property type="match status" value="1"/>
</dbReference>
<dbReference type="InterPro" id="IPR015421">
    <property type="entry name" value="PyrdxlP-dep_Trfase_major"/>
</dbReference>
<evidence type="ECO:0000313" key="6">
    <source>
        <dbReference type="EMBL" id="GAG01785.1"/>
    </source>
</evidence>
<keyword evidence="5" id="KW-0663">Pyridoxal phosphate</keyword>
<dbReference type="InterPro" id="IPR005814">
    <property type="entry name" value="Aminotrans_3"/>
</dbReference>
<evidence type="ECO:0000256" key="1">
    <source>
        <dbReference type="ARBA" id="ARBA00001933"/>
    </source>
</evidence>
<comment type="caution">
    <text evidence="6">The sequence shown here is derived from an EMBL/GenBank/DDBJ whole genome shotgun (WGS) entry which is preliminary data.</text>
</comment>
<proteinExistence type="inferred from homology"/>
<dbReference type="Pfam" id="PF00202">
    <property type="entry name" value="Aminotran_3"/>
    <property type="match status" value="1"/>
</dbReference>
<gene>
    <name evidence="6" type="ORF">S01H1_36096</name>
</gene>
<protein>
    <recommendedName>
        <fullName evidence="7">4-aminobutyrate--2-oxoglutarate transaminase</fullName>
    </recommendedName>
</protein>
<organism evidence="6">
    <name type="scientific">marine sediment metagenome</name>
    <dbReference type="NCBI Taxonomy" id="412755"/>
    <lineage>
        <taxon>unclassified sequences</taxon>
        <taxon>metagenomes</taxon>
        <taxon>ecological metagenomes</taxon>
    </lineage>
</organism>
<dbReference type="InterPro" id="IPR015424">
    <property type="entry name" value="PyrdxlP-dep_Trfase"/>
</dbReference>